<dbReference type="Gene3D" id="3.90.176.10">
    <property type="entry name" value="Toxin ADP-ribosyltransferase, Chain A, domain 1"/>
    <property type="match status" value="1"/>
</dbReference>
<organism evidence="8 10">
    <name type="scientific">Rotaria socialis</name>
    <dbReference type="NCBI Taxonomy" id="392032"/>
    <lineage>
        <taxon>Eukaryota</taxon>
        <taxon>Metazoa</taxon>
        <taxon>Spiralia</taxon>
        <taxon>Gnathifera</taxon>
        <taxon>Rotifera</taxon>
        <taxon>Eurotatoria</taxon>
        <taxon>Bdelloidea</taxon>
        <taxon>Philodinida</taxon>
        <taxon>Philodinidae</taxon>
        <taxon>Rotaria</taxon>
    </lineage>
</organism>
<dbReference type="Proteomes" id="UP000663865">
    <property type="component" value="Unassembled WGS sequence"/>
</dbReference>
<dbReference type="SUPFAM" id="SSF56399">
    <property type="entry name" value="ADP-ribosylation"/>
    <property type="match status" value="1"/>
</dbReference>
<dbReference type="InterPro" id="IPR000768">
    <property type="entry name" value="ART"/>
</dbReference>
<dbReference type="EMBL" id="CAJNYV010001714">
    <property type="protein sequence ID" value="CAF3434241.1"/>
    <property type="molecule type" value="Genomic_DNA"/>
</dbReference>
<evidence type="ECO:0000256" key="7">
    <source>
        <dbReference type="SAM" id="MobiDB-lite"/>
    </source>
</evidence>
<evidence type="ECO:0000256" key="1">
    <source>
        <dbReference type="ARBA" id="ARBA00009558"/>
    </source>
</evidence>
<dbReference type="Proteomes" id="UP000663838">
    <property type="component" value="Unassembled WGS sequence"/>
</dbReference>
<feature type="region of interest" description="Disordered" evidence="7">
    <location>
        <begin position="137"/>
        <end position="163"/>
    </location>
</feature>
<evidence type="ECO:0000313" key="8">
    <source>
        <dbReference type="EMBL" id="CAF3434241.1"/>
    </source>
</evidence>
<keyword evidence="3 6" id="KW-0808">Transferase</keyword>
<sequence length="163" mass="18593">MAVKFVDIEELNGTQRFSDILEEPCRMLMPIEGYEKNALSKLPSIAWTVYRGVKQDMRQLFMGMTGPRTFFTTECDSGKDIRKYSCFQVEDEILLPAARQFKVVACLSQGKDLYMIQLREIQPQYPLIELVPKVTTSTVKDPSPTKSIPSVPNPEIKPKDDLI</sequence>
<dbReference type="AlphaFoldDB" id="A0A818CRI9"/>
<evidence type="ECO:0000256" key="3">
    <source>
        <dbReference type="ARBA" id="ARBA00022679"/>
    </source>
</evidence>
<keyword evidence="6" id="KW-0521">NADP</keyword>
<evidence type="ECO:0000313" key="9">
    <source>
        <dbReference type="EMBL" id="CAF4783662.1"/>
    </source>
</evidence>
<evidence type="ECO:0000256" key="5">
    <source>
        <dbReference type="ARBA" id="ARBA00047597"/>
    </source>
</evidence>
<keyword evidence="4" id="KW-0548">Nucleotidyltransferase</keyword>
<accession>A0A818CRI9</accession>
<keyword evidence="2 6" id="KW-0328">Glycosyltransferase</keyword>
<comment type="similarity">
    <text evidence="1 6">Belongs to the Arg-specific ADP-ribosyltransferase family.</text>
</comment>
<reference evidence="8" key="1">
    <citation type="submission" date="2021-02" db="EMBL/GenBank/DDBJ databases">
        <authorList>
            <person name="Nowell W R."/>
        </authorList>
    </citation>
    <scope>NUCLEOTIDE SEQUENCE</scope>
</reference>
<keyword evidence="6" id="KW-0520">NAD</keyword>
<proteinExistence type="inferred from homology"/>
<evidence type="ECO:0000256" key="6">
    <source>
        <dbReference type="RuleBase" id="RU361228"/>
    </source>
</evidence>
<evidence type="ECO:0000256" key="4">
    <source>
        <dbReference type="ARBA" id="ARBA00022695"/>
    </source>
</evidence>
<dbReference type="GO" id="GO:0106274">
    <property type="term" value="F:NAD+-protein-arginine ADP-ribosyltransferase activity"/>
    <property type="evidence" value="ECO:0007669"/>
    <property type="project" value="UniProtKB-EC"/>
</dbReference>
<dbReference type="EMBL" id="CAJOBS010002015">
    <property type="protein sequence ID" value="CAF4783662.1"/>
    <property type="molecule type" value="Genomic_DNA"/>
</dbReference>
<name>A0A818CRI9_9BILA</name>
<evidence type="ECO:0000256" key="2">
    <source>
        <dbReference type="ARBA" id="ARBA00022676"/>
    </source>
</evidence>
<comment type="caution">
    <text evidence="8">The sequence shown here is derived from an EMBL/GenBank/DDBJ whole genome shotgun (WGS) entry which is preliminary data.</text>
</comment>
<dbReference type="Pfam" id="PF01129">
    <property type="entry name" value="ART"/>
    <property type="match status" value="1"/>
</dbReference>
<evidence type="ECO:0000313" key="10">
    <source>
        <dbReference type="Proteomes" id="UP000663865"/>
    </source>
</evidence>
<protein>
    <recommendedName>
        <fullName evidence="6">NAD(P)(+)--arginine ADP-ribosyltransferase</fullName>
        <ecNumber evidence="6">2.4.2.31</ecNumber>
    </recommendedName>
    <alternativeName>
        <fullName evidence="6">Mono(ADP-ribosyl)transferase</fullName>
    </alternativeName>
</protein>
<dbReference type="EC" id="2.4.2.31" evidence="6"/>
<gene>
    <name evidence="8" type="ORF">KIK155_LOCUS11086</name>
    <name evidence="9" type="ORF">TOA249_LOCUS22303</name>
</gene>
<dbReference type="GO" id="GO:0016779">
    <property type="term" value="F:nucleotidyltransferase activity"/>
    <property type="evidence" value="ECO:0007669"/>
    <property type="project" value="UniProtKB-KW"/>
</dbReference>
<comment type="catalytic activity">
    <reaction evidence="5 6">
        <text>L-arginyl-[protein] + NAD(+) = N(omega)-(ADP-D-ribosyl)-L-arginyl-[protein] + nicotinamide + H(+)</text>
        <dbReference type="Rhea" id="RHEA:19149"/>
        <dbReference type="Rhea" id="RHEA-COMP:10532"/>
        <dbReference type="Rhea" id="RHEA-COMP:15087"/>
        <dbReference type="ChEBI" id="CHEBI:15378"/>
        <dbReference type="ChEBI" id="CHEBI:17154"/>
        <dbReference type="ChEBI" id="CHEBI:29965"/>
        <dbReference type="ChEBI" id="CHEBI:57540"/>
        <dbReference type="ChEBI" id="CHEBI:142554"/>
        <dbReference type="EC" id="2.4.2.31"/>
    </reaction>
</comment>
<feature type="compositionally biased region" description="Polar residues" evidence="7">
    <location>
        <begin position="137"/>
        <end position="150"/>
    </location>
</feature>